<protein>
    <submittedName>
        <fullName evidence="6">ABC transporter, ATPase subunit</fullName>
    </submittedName>
</protein>
<dbReference type="AlphaFoldDB" id="A0A0B3RFT3"/>
<dbReference type="PANTHER" id="PTHR43553">
    <property type="entry name" value="HEAVY METAL TRANSPORTER"/>
    <property type="match status" value="1"/>
</dbReference>
<dbReference type="OrthoDB" id="9782163at2"/>
<dbReference type="InterPro" id="IPR050095">
    <property type="entry name" value="ECF_ABC_transporter_ATP-bd"/>
</dbReference>
<dbReference type="Proteomes" id="UP000030960">
    <property type="component" value="Unassembled WGS sequence"/>
</dbReference>
<dbReference type="PATRIC" id="fig|1515334.3.peg.5428"/>
<keyword evidence="4" id="KW-0067">ATP-binding</keyword>
<reference evidence="6 7" key="1">
    <citation type="submission" date="2014-10" db="EMBL/GenBank/DDBJ databases">
        <title>Genome sequence of Ponticoccus sp. strain UMTAT08 isolated from clonal culture of toxic dinoflagellate Alexandrium tamiyavanichii.</title>
        <authorList>
            <person name="Gan H.Y."/>
            <person name="Muhd D.-D."/>
            <person name="Mohd Noor M.E."/>
            <person name="Yeong Y.S."/>
            <person name="Usup G."/>
        </authorList>
    </citation>
    <scope>NUCLEOTIDE SEQUENCE [LARGE SCALE GENOMIC DNA]</scope>
    <source>
        <strain evidence="6 7">UMTAT08</strain>
    </source>
</reference>
<dbReference type="CDD" id="cd03225">
    <property type="entry name" value="ABC_cobalt_CbiO_domain1"/>
    <property type="match status" value="1"/>
</dbReference>
<sequence length="320" mass="34798">MSHPVPIGFRAVTGNPRTVKVFNPTGKAQVTGRTLCQHLPAPRFWLDAVGKPCKRAGATIREVKTIQLAPRIATGSAGTGKPPALVLRGVSVRLGGPAILHDISIDIRERRIGIVGRNGSGKTTLARVIAGLQAPDGGTAQIDGTDMAKDRKAALRTVGILFQNPDHQIIFPTVEEEISFGLVQMGRKRDAATRETRKILERFGKSHWAGAATHALSQGQKQLVCLMAVLAMRPAVIVLDEPYSGLDIPTRLQLMRFVDEVEASVIQITHDPASVRHFERVIWLDRGRIRQDGPAATVLAEFEGQMRNWGEQDDLSDLSG</sequence>
<dbReference type="PANTHER" id="PTHR43553:SF24">
    <property type="entry name" value="ENERGY-COUPLING FACTOR TRANSPORTER ATP-BINDING PROTEIN ECFA1"/>
    <property type="match status" value="1"/>
</dbReference>
<gene>
    <name evidence="6" type="ORF">OA50_05422</name>
</gene>
<keyword evidence="7" id="KW-1185">Reference proteome</keyword>
<keyword evidence="3" id="KW-0547">Nucleotide-binding</keyword>
<dbReference type="InterPro" id="IPR027417">
    <property type="entry name" value="P-loop_NTPase"/>
</dbReference>
<dbReference type="SMART" id="SM00382">
    <property type="entry name" value="AAA"/>
    <property type="match status" value="1"/>
</dbReference>
<dbReference type="GO" id="GO:0016887">
    <property type="term" value="F:ATP hydrolysis activity"/>
    <property type="evidence" value="ECO:0007669"/>
    <property type="project" value="InterPro"/>
</dbReference>
<evidence type="ECO:0000256" key="2">
    <source>
        <dbReference type="ARBA" id="ARBA00022448"/>
    </source>
</evidence>
<dbReference type="InterPro" id="IPR015856">
    <property type="entry name" value="ABC_transpr_CbiO/EcfA_su"/>
</dbReference>
<evidence type="ECO:0000256" key="3">
    <source>
        <dbReference type="ARBA" id="ARBA00022741"/>
    </source>
</evidence>
<proteinExistence type="inferred from homology"/>
<dbReference type="EMBL" id="JSUQ01000032">
    <property type="protein sequence ID" value="KHQ50085.1"/>
    <property type="molecule type" value="Genomic_DNA"/>
</dbReference>
<dbReference type="Pfam" id="PF00005">
    <property type="entry name" value="ABC_tran"/>
    <property type="match status" value="1"/>
</dbReference>
<evidence type="ECO:0000256" key="1">
    <source>
        <dbReference type="ARBA" id="ARBA00005417"/>
    </source>
</evidence>
<evidence type="ECO:0000313" key="7">
    <source>
        <dbReference type="Proteomes" id="UP000030960"/>
    </source>
</evidence>
<evidence type="ECO:0000313" key="6">
    <source>
        <dbReference type="EMBL" id="KHQ50085.1"/>
    </source>
</evidence>
<dbReference type="InterPro" id="IPR003593">
    <property type="entry name" value="AAA+_ATPase"/>
</dbReference>
<comment type="caution">
    <text evidence="6">The sequence shown here is derived from an EMBL/GenBank/DDBJ whole genome shotgun (WGS) entry which is preliminary data.</text>
</comment>
<dbReference type="GO" id="GO:0005524">
    <property type="term" value="F:ATP binding"/>
    <property type="evidence" value="ECO:0007669"/>
    <property type="project" value="UniProtKB-KW"/>
</dbReference>
<organism evidence="6 7">
    <name type="scientific">Mameliella alba</name>
    <dbReference type="NCBI Taxonomy" id="561184"/>
    <lineage>
        <taxon>Bacteria</taxon>
        <taxon>Pseudomonadati</taxon>
        <taxon>Pseudomonadota</taxon>
        <taxon>Alphaproteobacteria</taxon>
        <taxon>Rhodobacterales</taxon>
        <taxon>Roseobacteraceae</taxon>
        <taxon>Mameliella</taxon>
    </lineage>
</organism>
<evidence type="ECO:0000259" key="5">
    <source>
        <dbReference type="PROSITE" id="PS50893"/>
    </source>
</evidence>
<comment type="similarity">
    <text evidence="1">Belongs to the ABC transporter superfamily.</text>
</comment>
<evidence type="ECO:0000256" key="4">
    <source>
        <dbReference type="ARBA" id="ARBA00022840"/>
    </source>
</evidence>
<accession>A0A0B3RFT3</accession>
<keyword evidence="2" id="KW-0813">Transport</keyword>
<name>A0A0B3RFT3_9RHOB</name>
<feature type="domain" description="ABC transporter" evidence="5">
    <location>
        <begin position="85"/>
        <end position="311"/>
    </location>
</feature>
<dbReference type="GO" id="GO:0043190">
    <property type="term" value="C:ATP-binding cassette (ABC) transporter complex"/>
    <property type="evidence" value="ECO:0007669"/>
    <property type="project" value="TreeGrafter"/>
</dbReference>
<dbReference type="PROSITE" id="PS50893">
    <property type="entry name" value="ABC_TRANSPORTER_2"/>
    <property type="match status" value="1"/>
</dbReference>
<dbReference type="Gene3D" id="3.40.50.300">
    <property type="entry name" value="P-loop containing nucleotide triphosphate hydrolases"/>
    <property type="match status" value="1"/>
</dbReference>
<dbReference type="InterPro" id="IPR003439">
    <property type="entry name" value="ABC_transporter-like_ATP-bd"/>
</dbReference>
<dbReference type="SUPFAM" id="SSF52540">
    <property type="entry name" value="P-loop containing nucleoside triphosphate hydrolases"/>
    <property type="match status" value="1"/>
</dbReference>
<dbReference type="GO" id="GO:0042626">
    <property type="term" value="F:ATPase-coupled transmembrane transporter activity"/>
    <property type="evidence" value="ECO:0007669"/>
    <property type="project" value="TreeGrafter"/>
</dbReference>